<accession>X6P8E1</accession>
<proteinExistence type="predicted"/>
<feature type="non-terminal residue" evidence="1">
    <location>
        <position position="109"/>
    </location>
</feature>
<evidence type="ECO:0000313" key="1">
    <source>
        <dbReference type="EMBL" id="ETO34456.1"/>
    </source>
</evidence>
<keyword evidence="2" id="KW-1185">Reference proteome</keyword>
<dbReference type="Proteomes" id="UP000023152">
    <property type="component" value="Unassembled WGS sequence"/>
</dbReference>
<evidence type="ECO:0000313" key="2">
    <source>
        <dbReference type="Proteomes" id="UP000023152"/>
    </source>
</evidence>
<dbReference type="EMBL" id="ASPP01002554">
    <property type="protein sequence ID" value="ETO34456.1"/>
    <property type="molecule type" value="Genomic_DNA"/>
</dbReference>
<protein>
    <submittedName>
        <fullName evidence="1">Uncharacterized protein</fullName>
    </submittedName>
</protein>
<sequence>MYFMDGIPIVNDTLSHLFQLVKDDTITLATCKFISSSKSCEKLGKQETKFKELLDNCKFIYKDLTLCYIFSGKRIFLCHDALEVLNALKQPMNTLDMLKDSKVFSKIWN</sequence>
<reference evidence="1 2" key="1">
    <citation type="journal article" date="2013" name="Curr. Biol.">
        <title>The Genome of the Foraminiferan Reticulomyxa filosa.</title>
        <authorList>
            <person name="Glockner G."/>
            <person name="Hulsmann N."/>
            <person name="Schleicher M."/>
            <person name="Noegel A.A."/>
            <person name="Eichinger L."/>
            <person name="Gallinger C."/>
            <person name="Pawlowski J."/>
            <person name="Sierra R."/>
            <person name="Euteneuer U."/>
            <person name="Pillet L."/>
            <person name="Moustafa A."/>
            <person name="Platzer M."/>
            <person name="Groth M."/>
            <person name="Szafranski K."/>
            <person name="Schliwa M."/>
        </authorList>
    </citation>
    <scope>NUCLEOTIDE SEQUENCE [LARGE SCALE GENOMIC DNA]</scope>
</reference>
<dbReference type="AlphaFoldDB" id="X6P8E1"/>
<comment type="caution">
    <text evidence="1">The sequence shown here is derived from an EMBL/GenBank/DDBJ whole genome shotgun (WGS) entry which is preliminary data.</text>
</comment>
<name>X6P8E1_RETFI</name>
<gene>
    <name evidence="1" type="ORF">RFI_02637</name>
</gene>
<organism evidence="1 2">
    <name type="scientific">Reticulomyxa filosa</name>
    <dbReference type="NCBI Taxonomy" id="46433"/>
    <lineage>
        <taxon>Eukaryota</taxon>
        <taxon>Sar</taxon>
        <taxon>Rhizaria</taxon>
        <taxon>Retaria</taxon>
        <taxon>Foraminifera</taxon>
        <taxon>Monothalamids</taxon>
        <taxon>Reticulomyxidae</taxon>
        <taxon>Reticulomyxa</taxon>
    </lineage>
</organism>